<protein>
    <recommendedName>
        <fullName evidence="3">Carboxylic ester hydrolase</fullName>
        <ecNumber evidence="3">3.1.1.-</ecNumber>
    </recommendedName>
</protein>
<evidence type="ECO:0000313" key="6">
    <source>
        <dbReference type="Proteomes" id="UP000799750"/>
    </source>
</evidence>
<evidence type="ECO:0000259" key="4">
    <source>
        <dbReference type="Pfam" id="PF00135"/>
    </source>
</evidence>
<dbReference type="SUPFAM" id="SSF53474">
    <property type="entry name" value="alpha/beta-Hydrolases"/>
    <property type="match status" value="1"/>
</dbReference>
<dbReference type="InterPro" id="IPR019826">
    <property type="entry name" value="Carboxylesterase_B_AS"/>
</dbReference>
<dbReference type="EC" id="3.1.1.-" evidence="3"/>
<dbReference type="EMBL" id="MU004186">
    <property type="protein sequence ID" value="KAF2497660.1"/>
    <property type="molecule type" value="Genomic_DNA"/>
</dbReference>
<reference evidence="5" key="1">
    <citation type="journal article" date="2020" name="Stud. Mycol.">
        <title>101 Dothideomycetes genomes: a test case for predicting lifestyles and emergence of pathogens.</title>
        <authorList>
            <person name="Haridas S."/>
            <person name="Albert R."/>
            <person name="Binder M."/>
            <person name="Bloem J."/>
            <person name="Labutti K."/>
            <person name="Salamov A."/>
            <person name="Andreopoulos B."/>
            <person name="Baker S."/>
            <person name="Barry K."/>
            <person name="Bills G."/>
            <person name="Bluhm B."/>
            <person name="Cannon C."/>
            <person name="Castanera R."/>
            <person name="Culley D."/>
            <person name="Daum C."/>
            <person name="Ezra D."/>
            <person name="Gonzalez J."/>
            <person name="Henrissat B."/>
            <person name="Kuo A."/>
            <person name="Liang C."/>
            <person name="Lipzen A."/>
            <person name="Lutzoni F."/>
            <person name="Magnuson J."/>
            <person name="Mondo S."/>
            <person name="Nolan M."/>
            <person name="Ohm R."/>
            <person name="Pangilinan J."/>
            <person name="Park H.-J."/>
            <person name="Ramirez L."/>
            <person name="Alfaro M."/>
            <person name="Sun H."/>
            <person name="Tritt A."/>
            <person name="Yoshinaga Y."/>
            <person name="Zwiers L.-H."/>
            <person name="Turgeon B."/>
            <person name="Goodwin S."/>
            <person name="Spatafora J."/>
            <person name="Crous P."/>
            <person name="Grigoriev I."/>
        </authorList>
    </citation>
    <scope>NUCLEOTIDE SEQUENCE</scope>
    <source>
        <strain evidence="5">CBS 269.34</strain>
    </source>
</reference>
<sequence>MVKVTGGNFAGVGFGRFPGSAEVPAPRETLAYFCTWFLAATYPRFTPESLHVSRVSGFLVRWRPGDGSLGRGDDAPGEVPGNLRGSSASEITVTWIEKQLIGFATAGSKHQCPKNAPTVTLQNGALCGEALPQFSQSAYLGIPFAQPPVGNLRLRHPEPFTGNYGGPRDATKQPPNCPGYAGFEVGIGPLSEDSLCLNVIVPDVAKGGKFSEAKNQKLPVLVWIYGGGFDAGGIADPRYNMSYIVSNSVSIGKSIIAVAINYRVGGWGFLASKEVLKDGSANIGLYDQRMAMAWIQDNIDRFGGDKAKVTIWGESAGAFSIGYHLTAFNGDNSHNPRGGKKTIRKERLFRAAIMDSGTMLGQPVQDANTLQDKGGFQEQYDNVTKTVGCDTAKDSLQCLREVPYATLFKAFEPQVYTPIVDGTIISRPPHESVAKGLTSNVAIMAGANTDEGTASFWGPRGTLNTTEDVREFVQSLNGGGLSAGDVEELLQLYPDDPAQGCPYNTGSERFADQGWMYKRGAAISGDINVHAGRRGVAKHFASKKKALPVYSYRFDQPPWNGTEEVIATVAPVFSTHYSELIFLSQYMSRSWVSFVHDRDPNHHGIAKVPIWPAYDTKCAKNVVFRAQDNQGGSYVEDDDFRQPQLRWWNAHWSKLRS</sequence>
<gene>
    <name evidence="5" type="ORF">BU16DRAFT_571411</name>
</gene>
<dbReference type="InterPro" id="IPR029058">
    <property type="entry name" value="AB_hydrolase_fold"/>
</dbReference>
<dbReference type="Gene3D" id="3.40.50.1820">
    <property type="entry name" value="alpha/beta hydrolase"/>
    <property type="match status" value="1"/>
</dbReference>
<dbReference type="GO" id="GO:0016787">
    <property type="term" value="F:hydrolase activity"/>
    <property type="evidence" value="ECO:0007669"/>
    <property type="project" value="UniProtKB-KW"/>
</dbReference>
<feature type="domain" description="Carboxylesterase type B" evidence="4">
    <location>
        <begin position="116"/>
        <end position="622"/>
    </location>
</feature>
<dbReference type="InterPro" id="IPR050309">
    <property type="entry name" value="Type-B_Carboxylest/Lipase"/>
</dbReference>
<comment type="similarity">
    <text evidence="1 3">Belongs to the type-B carboxylesterase/lipase family.</text>
</comment>
<keyword evidence="6" id="KW-1185">Reference proteome</keyword>
<dbReference type="OrthoDB" id="408631at2759"/>
<evidence type="ECO:0000256" key="2">
    <source>
        <dbReference type="ARBA" id="ARBA00022801"/>
    </source>
</evidence>
<proteinExistence type="inferred from homology"/>
<dbReference type="PANTHER" id="PTHR11559">
    <property type="entry name" value="CARBOXYLESTERASE"/>
    <property type="match status" value="1"/>
</dbReference>
<keyword evidence="2 3" id="KW-0378">Hydrolase</keyword>
<organism evidence="5 6">
    <name type="scientific">Lophium mytilinum</name>
    <dbReference type="NCBI Taxonomy" id="390894"/>
    <lineage>
        <taxon>Eukaryota</taxon>
        <taxon>Fungi</taxon>
        <taxon>Dikarya</taxon>
        <taxon>Ascomycota</taxon>
        <taxon>Pezizomycotina</taxon>
        <taxon>Dothideomycetes</taxon>
        <taxon>Pleosporomycetidae</taxon>
        <taxon>Mytilinidiales</taxon>
        <taxon>Mytilinidiaceae</taxon>
        <taxon>Lophium</taxon>
    </lineage>
</organism>
<dbReference type="Proteomes" id="UP000799750">
    <property type="component" value="Unassembled WGS sequence"/>
</dbReference>
<name>A0A6A6R152_9PEZI</name>
<dbReference type="Pfam" id="PF00135">
    <property type="entry name" value="COesterase"/>
    <property type="match status" value="1"/>
</dbReference>
<evidence type="ECO:0000313" key="5">
    <source>
        <dbReference type="EMBL" id="KAF2497660.1"/>
    </source>
</evidence>
<accession>A0A6A6R152</accession>
<dbReference type="AlphaFoldDB" id="A0A6A6R152"/>
<evidence type="ECO:0000256" key="3">
    <source>
        <dbReference type="RuleBase" id="RU361235"/>
    </source>
</evidence>
<dbReference type="InterPro" id="IPR002018">
    <property type="entry name" value="CarbesteraseB"/>
</dbReference>
<dbReference type="PROSITE" id="PS00122">
    <property type="entry name" value="CARBOXYLESTERASE_B_1"/>
    <property type="match status" value="1"/>
</dbReference>
<evidence type="ECO:0000256" key="1">
    <source>
        <dbReference type="ARBA" id="ARBA00005964"/>
    </source>
</evidence>